<dbReference type="CDD" id="cd01347">
    <property type="entry name" value="ligand_gated_channel"/>
    <property type="match status" value="1"/>
</dbReference>
<dbReference type="RefSeq" id="WP_182550477.1">
    <property type="nucleotide sequence ID" value="NZ_JACGXN010000005.1"/>
</dbReference>
<dbReference type="Pfam" id="PF00593">
    <property type="entry name" value="TonB_dep_Rec_b-barrel"/>
    <property type="match status" value="1"/>
</dbReference>
<dbReference type="InterPro" id="IPR037066">
    <property type="entry name" value="Plug_dom_sf"/>
</dbReference>
<keyword evidence="4 10" id="KW-0812">Transmembrane</keyword>
<evidence type="ECO:0000313" key="14">
    <source>
        <dbReference type="EMBL" id="MBA8879843.1"/>
    </source>
</evidence>
<evidence type="ECO:0000256" key="7">
    <source>
        <dbReference type="ARBA" id="ARBA00023077"/>
    </source>
</evidence>
<keyword evidence="5" id="KW-0732">Signal</keyword>
<accession>A0A839EHS9</accession>
<dbReference type="InterPro" id="IPR039426">
    <property type="entry name" value="TonB-dep_rcpt-like"/>
</dbReference>
<keyword evidence="8 10" id="KW-0472">Membrane</keyword>
<evidence type="ECO:0000256" key="5">
    <source>
        <dbReference type="ARBA" id="ARBA00022729"/>
    </source>
</evidence>
<dbReference type="GO" id="GO:0044718">
    <property type="term" value="P:siderophore transmembrane transport"/>
    <property type="evidence" value="ECO:0007669"/>
    <property type="project" value="TreeGrafter"/>
</dbReference>
<dbReference type="InterPro" id="IPR000531">
    <property type="entry name" value="Beta-barrel_TonB"/>
</dbReference>
<dbReference type="PANTHER" id="PTHR30069:SF53">
    <property type="entry name" value="COLICIN I RECEPTOR-RELATED"/>
    <property type="match status" value="1"/>
</dbReference>
<dbReference type="EMBL" id="JACGXN010000005">
    <property type="protein sequence ID" value="MBA8879843.1"/>
    <property type="molecule type" value="Genomic_DNA"/>
</dbReference>
<sequence>MLKQTGFAGAVFILSGGVAVAQDQTGADGSITLDPIYINLGQSQIEAEKSGRAYTVITGEQLVQNQTRYVADALRQVPGFAVSRAGSYGGLTQVRVRGAEANHLLVMIDGVEASETGNGEFDFGGLQVADVDHIEILRGPQSAFWGSNALAGVVNIITKGGTRDGFKISGRSEAGTDGTWLGNVLLQGGAENYDFALSGSYRQNDGFNISNFGSEKDGDKNGTINGKFKVDITPDIVVDGTFRYVNRRSDLDLDGGYGTPFQGLVVDGDDQTTTKELLGSLGITWTSFDGALTQKARISDTNTLRDYLKHDEYISGNEGNRLTGTYQAIYKFETPAFADAKHQITAGYEGERETFRQRPADADFASPYFDASQFEKHDRTTHSLVSEYRGEFFDQLYLNAAVRHDANDRFKDASTYSFGAAWKIPGWGTRLHSSVGTGITNPSFYEQFGYIPSSYKGNPDLRPEKSLGWDFGVEQSFFDEQLVVDVTYFQQNLTDEITSIATPDFRYTPINQDGRSKRQGVEVAATLNLTGGFTTTASYTYTDAKDPDGEIEIRRPKHSGSLNAAYTFYEDRARVFSEVTFNGKMQDTAFTPPLPSRVTLKDYTLVNIGGSYKFSDKIEAYARIENLFDEDYQEVFGFNTPGRTAFVGLKGSF</sequence>
<evidence type="ECO:0000256" key="2">
    <source>
        <dbReference type="ARBA" id="ARBA00022448"/>
    </source>
</evidence>
<comment type="subcellular location">
    <subcellularLocation>
        <location evidence="1 10">Cell outer membrane</location>
        <topology evidence="1 10">Multi-pass membrane protein</topology>
    </subcellularLocation>
</comment>
<dbReference type="GO" id="GO:0009279">
    <property type="term" value="C:cell outer membrane"/>
    <property type="evidence" value="ECO:0007669"/>
    <property type="project" value="UniProtKB-SubCell"/>
</dbReference>
<dbReference type="Gene3D" id="2.40.170.20">
    <property type="entry name" value="TonB-dependent receptor, beta-barrel domain"/>
    <property type="match status" value="1"/>
</dbReference>
<dbReference type="Proteomes" id="UP000549052">
    <property type="component" value="Unassembled WGS sequence"/>
</dbReference>
<evidence type="ECO:0000313" key="15">
    <source>
        <dbReference type="Proteomes" id="UP000549052"/>
    </source>
</evidence>
<dbReference type="InterPro" id="IPR036942">
    <property type="entry name" value="Beta-barrel_TonB_sf"/>
</dbReference>
<keyword evidence="15" id="KW-1185">Reference proteome</keyword>
<dbReference type="AlphaFoldDB" id="A0A839EHS9"/>
<evidence type="ECO:0000256" key="4">
    <source>
        <dbReference type="ARBA" id="ARBA00022692"/>
    </source>
</evidence>
<feature type="domain" description="TonB-dependent receptor-like beta-barrel" evidence="12">
    <location>
        <begin position="215"/>
        <end position="627"/>
    </location>
</feature>
<dbReference type="PANTHER" id="PTHR30069">
    <property type="entry name" value="TONB-DEPENDENT OUTER MEMBRANE RECEPTOR"/>
    <property type="match status" value="1"/>
</dbReference>
<evidence type="ECO:0000256" key="1">
    <source>
        <dbReference type="ARBA" id="ARBA00004571"/>
    </source>
</evidence>
<dbReference type="GO" id="GO:0015344">
    <property type="term" value="F:siderophore uptake transmembrane transporter activity"/>
    <property type="evidence" value="ECO:0007669"/>
    <property type="project" value="TreeGrafter"/>
</dbReference>
<organism evidence="14 15">
    <name type="scientific">Phyllobacterium myrsinacearum</name>
    <dbReference type="NCBI Taxonomy" id="28101"/>
    <lineage>
        <taxon>Bacteria</taxon>
        <taxon>Pseudomonadati</taxon>
        <taxon>Pseudomonadota</taxon>
        <taxon>Alphaproteobacteria</taxon>
        <taxon>Hyphomicrobiales</taxon>
        <taxon>Phyllobacteriaceae</taxon>
        <taxon>Phyllobacterium</taxon>
    </lineage>
</organism>
<dbReference type="Pfam" id="PF07715">
    <property type="entry name" value="Plug"/>
    <property type="match status" value="1"/>
</dbReference>
<keyword evidence="7 11" id="KW-0798">TonB box</keyword>
<dbReference type="InterPro" id="IPR012910">
    <property type="entry name" value="Plug_dom"/>
</dbReference>
<evidence type="ECO:0000256" key="10">
    <source>
        <dbReference type="PROSITE-ProRule" id="PRU01360"/>
    </source>
</evidence>
<evidence type="ECO:0000256" key="9">
    <source>
        <dbReference type="ARBA" id="ARBA00023237"/>
    </source>
</evidence>
<evidence type="ECO:0000259" key="12">
    <source>
        <dbReference type="Pfam" id="PF00593"/>
    </source>
</evidence>
<evidence type="ECO:0000259" key="13">
    <source>
        <dbReference type="Pfam" id="PF07715"/>
    </source>
</evidence>
<proteinExistence type="inferred from homology"/>
<feature type="domain" description="TonB-dependent receptor plug" evidence="13">
    <location>
        <begin position="49"/>
        <end position="153"/>
    </location>
</feature>
<protein>
    <submittedName>
        <fullName evidence="14">Vitamin B12 transporter</fullName>
    </submittedName>
</protein>
<evidence type="ECO:0000256" key="11">
    <source>
        <dbReference type="RuleBase" id="RU003357"/>
    </source>
</evidence>
<evidence type="ECO:0000256" key="3">
    <source>
        <dbReference type="ARBA" id="ARBA00022452"/>
    </source>
</evidence>
<evidence type="ECO:0000256" key="6">
    <source>
        <dbReference type="ARBA" id="ARBA00023065"/>
    </source>
</evidence>
<keyword evidence="6" id="KW-0406">Ion transport</keyword>
<dbReference type="PROSITE" id="PS52016">
    <property type="entry name" value="TONB_DEPENDENT_REC_3"/>
    <property type="match status" value="1"/>
</dbReference>
<comment type="caution">
    <text evidence="14">The sequence shown here is derived from an EMBL/GenBank/DDBJ whole genome shotgun (WGS) entry which is preliminary data.</text>
</comment>
<gene>
    <name evidence="14" type="ORF">FHW16_003562</name>
</gene>
<keyword evidence="9 10" id="KW-0998">Cell outer membrane</keyword>
<keyword evidence="2 10" id="KW-0813">Transport</keyword>
<comment type="similarity">
    <text evidence="10 11">Belongs to the TonB-dependent receptor family.</text>
</comment>
<name>A0A839EHS9_9HYPH</name>
<dbReference type="Gene3D" id="2.170.130.10">
    <property type="entry name" value="TonB-dependent receptor, plug domain"/>
    <property type="match status" value="1"/>
</dbReference>
<keyword evidence="3 10" id="KW-1134">Transmembrane beta strand</keyword>
<reference evidence="14 15" key="1">
    <citation type="submission" date="2020-07" db="EMBL/GenBank/DDBJ databases">
        <title>Genomic Encyclopedia of Type Strains, Phase IV (KMG-V): Genome sequencing to study the core and pangenomes of soil and plant-associated prokaryotes.</title>
        <authorList>
            <person name="Whitman W."/>
        </authorList>
    </citation>
    <scope>NUCLEOTIDE SEQUENCE [LARGE SCALE GENOMIC DNA]</scope>
    <source>
        <strain evidence="14 15">AN3</strain>
    </source>
</reference>
<dbReference type="SUPFAM" id="SSF56935">
    <property type="entry name" value="Porins"/>
    <property type="match status" value="1"/>
</dbReference>
<evidence type="ECO:0000256" key="8">
    <source>
        <dbReference type="ARBA" id="ARBA00023136"/>
    </source>
</evidence>